<dbReference type="FunFam" id="2.10.25.10:FF:000018">
    <property type="entry name" value="Delta-like 1"/>
    <property type="match status" value="3"/>
</dbReference>
<evidence type="ECO:0000256" key="3">
    <source>
        <dbReference type="ARBA" id="ARBA00022536"/>
    </source>
</evidence>
<dbReference type="PANTHER" id="PTHR11219">
    <property type="entry name" value="TENEURIN AND N-ACETYLGLUCOSAMINE-1-PHOSPHODIESTER ALPHA-N-ACETYLGLUCOSAMINIDASE"/>
    <property type="match status" value="1"/>
</dbReference>
<evidence type="ECO:0000313" key="13">
    <source>
        <dbReference type="EMBL" id="JAS40011.1"/>
    </source>
</evidence>
<protein>
    <recommendedName>
        <fullName evidence="12">EGF-like domain-containing protein</fullName>
    </recommendedName>
</protein>
<feature type="disulfide bond" evidence="10">
    <location>
        <begin position="221"/>
        <end position="230"/>
    </location>
</feature>
<dbReference type="PANTHER" id="PTHR11219:SF69">
    <property type="entry name" value="TENEURIN-A"/>
    <property type="match status" value="1"/>
</dbReference>
<dbReference type="Pfam" id="PF21700">
    <property type="entry name" value="EGF_DL_JAG"/>
    <property type="match status" value="3"/>
</dbReference>
<feature type="compositionally biased region" description="Polar residues" evidence="11">
    <location>
        <begin position="318"/>
        <end position="329"/>
    </location>
</feature>
<dbReference type="EMBL" id="GECZ01029758">
    <property type="protein sequence ID" value="JAS40011.1"/>
    <property type="molecule type" value="Transcribed_RNA"/>
</dbReference>
<keyword evidence="4" id="KW-0812">Transmembrane</keyword>
<proteinExistence type="predicted"/>
<dbReference type="GO" id="GO:0016020">
    <property type="term" value="C:membrane"/>
    <property type="evidence" value="ECO:0007669"/>
    <property type="project" value="UniProtKB-SubCell"/>
</dbReference>
<feature type="domain" description="EGF-like" evidence="12">
    <location>
        <begin position="198"/>
        <end position="231"/>
    </location>
</feature>
<evidence type="ECO:0000256" key="2">
    <source>
        <dbReference type="ARBA" id="ARBA00022473"/>
    </source>
</evidence>
<dbReference type="InterPro" id="IPR000742">
    <property type="entry name" value="EGF"/>
</dbReference>
<keyword evidence="5" id="KW-0677">Repeat</keyword>
<dbReference type="AlphaFoldDB" id="A0A1B6EQ11"/>
<dbReference type="FunFam" id="2.10.25.10:FF:000294">
    <property type="entry name" value="Delta-like protein"/>
    <property type="match status" value="1"/>
</dbReference>
<dbReference type="InterPro" id="IPR001774">
    <property type="entry name" value="DSL"/>
</dbReference>
<evidence type="ECO:0000256" key="4">
    <source>
        <dbReference type="ARBA" id="ARBA00022692"/>
    </source>
</evidence>
<keyword evidence="7" id="KW-0472">Membrane</keyword>
<gene>
    <name evidence="13" type="ORF">g.7405</name>
</gene>
<feature type="disulfide bond" evidence="10">
    <location>
        <begin position="295"/>
        <end position="304"/>
    </location>
</feature>
<evidence type="ECO:0000259" key="12">
    <source>
        <dbReference type="PROSITE" id="PS50026"/>
    </source>
</evidence>
<comment type="caution">
    <text evidence="10">Lacks conserved residue(s) required for the propagation of feature annotation.</text>
</comment>
<keyword evidence="8 10" id="KW-1015">Disulfide bond</keyword>
<dbReference type="Gene3D" id="2.10.25.10">
    <property type="entry name" value="Laminin"/>
    <property type="match status" value="4"/>
</dbReference>
<evidence type="ECO:0000256" key="11">
    <source>
        <dbReference type="SAM" id="MobiDB-lite"/>
    </source>
</evidence>
<evidence type="ECO:0000256" key="7">
    <source>
        <dbReference type="ARBA" id="ARBA00023136"/>
    </source>
</evidence>
<keyword evidence="2" id="KW-0217">Developmental protein</keyword>
<evidence type="ECO:0000256" key="8">
    <source>
        <dbReference type="ARBA" id="ARBA00023157"/>
    </source>
</evidence>
<keyword evidence="6" id="KW-1133">Transmembrane helix</keyword>
<reference evidence="13" key="1">
    <citation type="submission" date="2015-11" db="EMBL/GenBank/DDBJ databases">
        <title>De novo transcriptome assembly of four potential Pierce s Disease insect vectors from Arizona vineyards.</title>
        <authorList>
            <person name="Tassone E.E."/>
        </authorList>
    </citation>
    <scope>NUCLEOTIDE SEQUENCE</scope>
</reference>
<keyword evidence="3 10" id="KW-0245">EGF-like domain</keyword>
<dbReference type="PROSITE" id="PS50026">
    <property type="entry name" value="EGF_3"/>
    <property type="match status" value="2"/>
</dbReference>
<sequence>MGNSKVKKKFLECCFVITDVRNKQIDRCKRKNPHKQACEVPSSQNEHSHYICDDNGDVKCLPGWTGDLCDVPICRKGCDPLQGYCKRPGECRCKLGFYGELCNKCIALPGCQHGYCNNSFECVCEEGWDGLFCSEPICRLDCHATRGYCEYPNECRCRLGWAGETCKDCQVLPGCQHGYCTKPLECKCRKGWTGILCQSAICAEGCHREHGYCRKPGECRCKVGWWGKNCEQCYAYPGCKNGSCRRPWECNCKPGWGGMLCDQELNFCDTNEDVCENGATCVSLAEEDGNYRCLCAEGFTGRNCEVQKMVLGGMMNVSASTSEPTSSAVPPTVEPDHVNEAV</sequence>
<dbReference type="SUPFAM" id="SSF57196">
    <property type="entry name" value="EGF/Laminin"/>
    <property type="match status" value="1"/>
</dbReference>
<evidence type="ECO:0000256" key="1">
    <source>
        <dbReference type="ARBA" id="ARBA00004479"/>
    </source>
</evidence>
<dbReference type="InterPro" id="IPR001881">
    <property type="entry name" value="EGF-like_Ca-bd_dom"/>
</dbReference>
<dbReference type="CDD" id="cd00054">
    <property type="entry name" value="EGF_CA"/>
    <property type="match status" value="1"/>
</dbReference>
<dbReference type="PROSITE" id="PS01186">
    <property type="entry name" value="EGF_2"/>
    <property type="match status" value="2"/>
</dbReference>
<dbReference type="Pfam" id="PF01414">
    <property type="entry name" value="DSL"/>
    <property type="match status" value="1"/>
</dbReference>
<evidence type="ECO:0000256" key="6">
    <source>
        <dbReference type="ARBA" id="ARBA00022989"/>
    </source>
</evidence>
<dbReference type="SMART" id="SM00179">
    <property type="entry name" value="EGF_CA"/>
    <property type="match status" value="1"/>
</dbReference>
<dbReference type="Gene3D" id="2.10.25.140">
    <property type="match status" value="1"/>
</dbReference>
<dbReference type="Pfam" id="PF00008">
    <property type="entry name" value="EGF"/>
    <property type="match status" value="1"/>
</dbReference>
<organism evidence="13">
    <name type="scientific">Cuerna arida</name>
    <dbReference type="NCBI Taxonomy" id="1464854"/>
    <lineage>
        <taxon>Eukaryota</taxon>
        <taxon>Metazoa</taxon>
        <taxon>Ecdysozoa</taxon>
        <taxon>Arthropoda</taxon>
        <taxon>Hexapoda</taxon>
        <taxon>Insecta</taxon>
        <taxon>Pterygota</taxon>
        <taxon>Neoptera</taxon>
        <taxon>Paraneoptera</taxon>
        <taxon>Hemiptera</taxon>
        <taxon>Auchenorrhyncha</taxon>
        <taxon>Membracoidea</taxon>
        <taxon>Cicadellidae</taxon>
        <taxon>Cicadellinae</taxon>
        <taxon>Proconiini</taxon>
        <taxon>Cuerna</taxon>
    </lineage>
</organism>
<dbReference type="GO" id="GO:0005509">
    <property type="term" value="F:calcium ion binding"/>
    <property type="evidence" value="ECO:0007669"/>
    <property type="project" value="InterPro"/>
</dbReference>
<evidence type="ECO:0000256" key="5">
    <source>
        <dbReference type="ARBA" id="ARBA00022737"/>
    </source>
</evidence>
<feature type="domain" description="EGF-like" evidence="12">
    <location>
        <begin position="264"/>
        <end position="305"/>
    </location>
</feature>
<evidence type="ECO:0000256" key="9">
    <source>
        <dbReference type="ARBA" id="ARBA00023180"/>
    </source>
</evidence>
<evidence type="ECO:0000256" key="10">
    <source>
        <dbReference type="PROSITE-ProRule" id="PRU00076"/>
    </source>
</evidence>
<dbReference type="SMART" id="SM00181">
    <property type="entry name" value="EGF"/>
    <property type="match status" value="7"/>
</dbReference>
<feature type="region of interest" description="Disordered" evidence="11">
    <location>
        <begin position="318"/>
        <end position="342"/>
    </location>
</feature>
<name>A0A1B6EQ11_9HEMI</name>
<dbReference type="PROSITE" id="PS00022">
    <property type="entry name" value="EGF_1"/>
    <property type="match status" value="4"/>
</dbReference>
<comment type="subcellular location">
    <subcellularLocation>
        <location evidence="1">Membrane</location>
        <topology evidence="1">Single-pass type I membrane protein</topology>
    </subcellularLocation>
</comment>
<dbReference type="InterPro" id="IPR051216">
    <property type="entry name" value="Teneurin"/>
</dbReference>
<accession>A0A1B6EQ11</accession>
<dbReference type="GO" id="GO:0007154">
    <property type="term" value="P:cell communication"/>
    <property type="evidence" value="ECO:0007669"/>
    <property type="project" value="InterPro"/>
</dbReference>
<dbReference type="FunFam" id="2.10.25.140:FF:000002">
    <property type="entry name" value="Delta-like protein"/>
    <property type="match status" value="1"/>
</dbReference>
<keyword evidence="9" id="KW-0325">Glycoprotein</keyword>